<evidence type="ECO:0000256" key="1">
    <source>
        <dbReference type="ARBA" id="ARBA00001974"/>
    </source>
</evidence>
<evidence type="ECO:0000313" key="6">
    <source>
        <dbReference type="EMBL" id="PAV87695.1"/>
    </source>
</evidence>
<dbReference type="InterPro" id="IPR004416">
    <property type="entry name" value="MnmG"/>
</dbReference>
<dbReference type="PROSITE" id="PS01280">
    <property type="entry name" value="GIDA_1"/>
    <property type="match status" value="1"/>
</dbReference>
<dbReference type="AlphaFoldDB" id="A0A2A2LNR3"/>
<dbReference type="InterPro" id="IPR036188">
    <property type="entry name" value="FAD/NAD-bd_sf"/>
</dbReference>
<evidence type="ECO:0000256" key="2">
    <source>
        <dbReference type="ARBA" id="ARBA00007653"/>
    </source>
</evidence>
<evidence type="ECO:0000259" key="5">
    <source>
        <dbReference type="SMART" id="SM01228"/>
    </source>
</evidence>
<sequence length="662" mass="74277">MKRISNRSLSTWARRCQLIGRRTASTSTSTDADVIVIGGGHAGCEAATASARCGSRTMLLTHKWTTIGEMSCNPSFGGIGKGHLVREVDALDGVCARICDKAAITYQALNRSHGAAVLGLRAQIDRQLYKQHMQNEIGSTPNLQVVEGEVDEILVESQLEGPRVKGVRLADGKVIRSKCVVITTGTFLGAEIFLGPERIKSGRMGDKSSTELSRSFSKLGFALGRLRTGTPPRIYKDSIDFSQFQAMAPDKEPIPFSFMTEQIWLPPEQQLPTYVGYTNQEVRKRAETHLHENEHVREETRGPRYCPSFEAKIIRFPQLDHRLFLEHEGLDSPLIYPQGMSMSFKPEVQLEVMRAIPGLEKIEFSQPGYGVQYDFVDPRQLKKSLETKKIEGLFLAGQINGTTGYEEAAAQGVLAGINAAARANQTGALLLSRTNSYLGVLVDDLASLGTNEPYRMFTSRAECRLHLRPDNADLRLTQLGRKHGAVGDVRWKKFTEEARDLDRLRELLKGISMPRNKWTNVLKREFKSNGKYVSAYEMLHRHSLTFEELKEFCQEEMKPLLEKKKLEERLRIEASYSLNHERHMQKVAEIEREASVELAEDMDYRQMEGLSEECAEKLCEVRPLNLAAASRVPGITPEALVVILRHIRRAAIAEHNKKASNG</sequence>
<reference evidence="6 7" key="1">
    <citation type="journal article" date="2017" name="Curr. Biol.">
        <title>Genome architecture and evolution of a unichromosomal asexual nematode.</title>
        <authorList>
            <person name="Fradin H."/>
            <person name="Zegar C."/>
            <person name="Gutwein M."/>
            <person name="Lucas J."/>
            <person name="Kovtun M."/>
            <person name="Corcoran D."/>
            <person name="Baugh L.R."/>
            <person name="Kiontke K."/>
            <person name="Gunsalus K."/>
            <person name="Fitch D.H."/>
            <person name="Piano F."/>
        </authorList>
    </citation>
    <scope>NUCLEOTIDE SEQUENCE [LARGE SCALE GENOMIC DNA]</scope>
    <source>
        <strain evidence="6">PF1309</strain>
    </source>
</reference>
<dbReference type="Gene3D" id="3.50.50.60">
    <property type="entry name" value="FAD/NAD(P)-binding domain"/>
    <property type="match status" value="2"/>
</dbReference>
<dbReference type="GO" id="GO:0050660">
    <property type="term" value="F:flavin adenine dinucleotide binding"/>
    <property type="evidence" value="ECO:0007669"/>
    <property type="project" value="InterPro"/>
</dbReference>
<dbReference type="GO" id="GO:0030488">
    <property type="term" value="P:tRNA methylation"/>
    <property type="evidence" value="ECO:0007669"/>
    <property type="project" value="TreeGrafter"/>
</dbReference>
<comment type="cofactor">
    <cofactor evidence="1">
        <name>FAD</name>
        <dbReference type="ChEBI" id="CHEBI:57692"/>
    </cofactor>
</comment>
<dbReference type="Proteomes" id="UP000218231">
    <property type="component" value="Unassembled WGS sequence"/>
</dbReference>
<dbReference type="InterPro" id="IPR020595">
    <property type="entry name" value="MnmG-rel_CS"/>
</dbReference>
<dbReference type="InterPro" id="IPR049312">
    <property type="entry name" value="GIDA_C_N"/>
</dbReference>
<evidence type="ECO:0000256" key="3">
    <source>
        <dbReference type="ARBA" id="ARBA00022630"/>
    </source>
</evidence>
<dbReference type="Pfam" id="PF13932">
    <property type="entry name" value="SAM_GIDA_C"/>
    <property type="match status" value="1"/>
</dbReference>
<dbReference type="Gene3D" id="1.10.150.570">
    <property type="entry name" value="GidA associated domain, C-terminal subdomain"/>
    <property type="match status" value="1"/>
</dbReference>
<dbReference type="NCBIfam" id="TIGR00136">
    <property type="entry name" value="mnmG_gidA"/>
    <property type="match status" value="1"/>
</dbReference>
<dbReference type="Pfam" id="PF21680">
    <property type="entry name" value="GIDA_C_1st"/>
    <property type="match status" value="1"/>
</dbReference>
<dbReference type="SMART" id="SM01228">
    <property type="entry name" value="GIDA_assoc_3"/>
    <property type="match status" value="1"/>
</dbReference>
<dbReference type="PANTHER" id="PTHR11806">
    <property type="entry name" value="GLUCOSE INHIBITED DIVISION PROTEIN A"/>
    <property type="match status" value="1"/>
</dbReference>
<dbReference type="InterPro" id="IPR026904">
    <property type="entry name" value="MnmG_C"/>
</dbReference>
<dbReference type="SUPFAM" id="SSF51905">
    <property type="entry name" value="FAD/NAD(P)-binding domain"/>
    <property type="match status" value="1"/>
</dbReference>
<dbReference type="GO" id="GO:0070899">
    <property type="term" value="P:mitochondrial tRNA wobble uridine modification"/>
    <property type="evidence" value="ECO:0007669"/>
    <property type="project" value="UniProtKB-ARBA"/>
</dbReference>
<keyword evidence="4" id="KW-0274">FAD</keyword>
<dbReference type="PANTHER" id="PTHR11806:SF0">
    <property type="entry name" value="PROTEIN MTO1 HOMOLOG, MITOCHONDRIAL"/>
    <property type="match status" value="1"/>
</dbReference>
<evidence type="ECO:0000256" key="4">
    <source>
        <dbReference type="ARBA" id="ARBA00022827"/>
    </source>
</evidence>
<comment type="caution">
    <text evidence="6">The sequence shown here is derived from an EMBL/GenBank/DDBJ whole genome shotgun (WGS) entry which is preliminary data.</text>
</comment>
<dbReference type="EMBL" id="LIAE01006552">
    <property type="protein sequence ID" value="PAV87695.1"/>
    <property type="molecule type" value="Genomic_DNA"/>
</dbReference>
<dbReference type="FunFam" id="1.10.150.570:FF:000001">
    <property type="entry name" value="tRNA uridine 5-carboxymethylaminomethyl modification enzyme MnmG"/>
    <property type="match status" value="1"/>
</dbReference>
<dbReference type="InterPro" id="IPR002218">
    <property type="entry name" value="MnmG-rel"/>
</dbReference>
<evidence type="ECO:0000313" key="7">
    <source>
        <dbReference type="Proteomes" id="UP000218231"/>
    </source>
</evidence>
<dbReference type="InterPro" id="IPR044920">
    <property type="entry name" value="MnmG_C_subdom_sf"/>
</dbReference>
<dbReference type="InterPro" id="IPR040131">
    <property type="entry name" value="MnmG_N"/>
</dbReference>
<dbReference type="FunFam" id="3.50.50.60:FF:000082">
    <property type="entry name" value="protein MTO1 homolog, mitochondrial isoform X1"/>
    <property type="match status" value="1"/>
</dbReference>
<dbReference type="GO" id="GO:0005739">
    <property type="term" value="C:mitochondrion"/>
    <property type="evidence" value="ECO:0007669"/>
    <property type="project" value="GOC"/>
</dbReference>
<keyword evidence="3" id="KW-0285">Flavoprotein</keyword>
<organism evidence="6 7">
    <name type="scientific">Diploscapter pachys</name>
    <dbReference type="NCBI Taxonomy" id="2018661"/>
    <lineage>
        <taxon>Eukaryota</taxon>
        <taxon>Metazoa</taxon>
        <taxon>Ecdysozoa</taxon>
        <taxon>Nematoda</taxon>
        <taxon>Chromadorea</taxon>
        <taxon>Rhabditida</taxon>
        <taxon>Rhabditina</taxon>
        <taxon>Rhabditomorpha</taxon>
        <taxon>Rhabditoidea</taxon>
        <taxon>Rhabditidae</taxon>
        <taxon>Diploscapter</taxon>
    </lineage>
</organism>
<name>A0A2A2LNR3_9BILA</name>
<dbReference type="PROSITE" id="PS01281">
    <property type="entry name" value="GIDA_2"/>
    <property type="match status" value="1"/>
</dbReference>
<comment type="similarity">
    <text evidence="2">Belongs to the MnmG family.</text>
</comment>
<gene>
    <name evidence="6" type="ORF">WR25_03734</name>
</gene>
<dbReference type="FunFam" id="3.50.50.60:FF:000002">
    <property type="entry name" value="tRNA uridine 5-carboxymethylaminomethyl modification enzyme MnmG"/>
    <property type="match status" value="1"/>
</dbReference>
<accession>A0A2A2LNR3</accession>
<dbReference type="InterPro" id="IPR047001">
    <property type="entry name" value="MnmG_C_subdom"/>
</dbReference>
<dbReference type="Pfam" id="PF01134">
    <property type="entry name" value="GIDA"/>
    <property type="match status" value="1"/>
</dbReference>
<protein>
    <recommendedName>
        <fullName evidence="5">tRNA uridine 5-carboxymethylaminomethyl modification enzyme C-terminal subdomain domain-containing protein</fullName>
    </recommendedName>
</protein>
<keyword evidence="7" id="KW-1185">Reference proteome</keyword>
<proteinExistence type="inferred from homology"/>
<feature type="domain" description="tRNA uridine 5-carboxymethylaminomethyl modification enzyme C-terminal subdomain" evidence="5">
    <location>
        <begin position="574"/>
        <end position="645"/>
    </location>
</feature>
<dbReference type="STRING" id="2018661.A0A2A2LNR3"/>
<dbReference type="OrthoDB" id="3329at2759"/>
<dbReference type="GO" id="GO:0005829">
    <property type="term" value="C:cytosol"/>
    <property type="evidence" value="ECO:0007669"/>
    <property type="project" value="TreeGrafter"/>
</dbReference>